<dbReference type="AlphaFoldDB" id="A0A3P6PLZ3"/>
<feature type="domain" description="RRM" evidence="6">
    <location>
        <begin position="250"/>
        <end position="326"/>
    </location>
</feature>
<evidence type="ECO:0000256" key="2">
    <source>
        <dbReference type="ARBA" id="ARBA00023242"/>
    </source>
</evidence>
<dbReference type="GO" id="GO:0003723">
    <property type="term" value="F:RNA binding"/>
    <property type="evidence" value="ECO:0007669"/>
    <property type="project" value="UniProtKB-UniRule"/>
</dbReference>
<dbReference type="PANTHER" id="PTHR48033">
    <property type="entry name" value="RNA-BINDING (RRM/RBD/RNP MOTIFS) FAMILY PROTEIN"/>
    <property type="match status" value="1"/>
</dbReference>
<dbReference type="SUPFAM" id="SSF54928">
    <property type="entry name" value="RNA-binding domain, RBD"/>
    <property type="match status" value="2"/>
</dbReference>
<dbReference type="Proteomes" id="UP000281553">
    <property type="component" value="Unassembled WGS sequence"/>
</dbReference>
<gene>
    <name evidence="7" type="ORF">DILT_LOCUS478</name>
</gene>
<dbReference type="InterPro" id="IPR035979">
    <property type="entry name" value="RBD_domain_sf"/>
</dbReference>
<dbReference type="InterPro" id="IPR000504">
    <property type="entry name" value="RRM_dom"/>
</dbReference>
<evidence type="ECO:0000256" key="3">
    <source>
        <dbReference type="PROSITE-ProRule" id="PRU00176"/>
    </source>
</evidence>
<keyword evidence="2" id="KW-0539">Nucleus</keyword>
<dbReference type="PANTHER" id="PTHR48033:SF10">
    <property type="entry name" value="RNA-BINDING PROTEIN SQUID"/>
    <property type="match status" value="1"/>
</dbReference>
<reference evidence="7 8" key="1">
    <citation type="submission" date="2018-11" db="EMBL/GenBank/DDBJ databases">
        <authorList>
            <consortium name="Pathogen Informatics"/>
        </authorList>
    </citation>
    <scope>NUCLEOTIDE SEQUENCE [LARGE SCALE GENOMIC DNA]</scope>
</reference>
<keyword evidence="5" id="KW-0732">Signal</keyword>
<evidence type="ECO:0000313" key="8">
    <source>
        <dbReference type="Proteomes" id="UP000281553"/>
    </source>
</evidence>
<organism evidence="7 8">
    <name type="scientific">Dibothriocephalus latus</name>
    <name type="common">Fish tapeworm</name>
    <name type="synonym">Diphyllobothrium latum</name>
    <dbReference type="NCBI Taxonomy" id="60516"/>
    <lineage>
        <taxon>Eukaryota</taxon>
        <taxon>Metazoa</taxon>
        <taxon>Spiralia</taxon>
        <taxon>Lophotrochozoa</taxon>
        <taxon>Platyhelminthes</taxon>
        <taxon>Cestoda</taxon>
        <taxon>Eucestoda</taxon>
        <taxon>Diphyllobothriidea</taxon>
        <taxon>Diphyllobothriidae</taxon>
        <taxon>Dibothriocephalus</taxon>
    </lineage>
</organism>
<evidence type="ECO:0000313" key="7">
    <source>
        <dbReference type="EMBL" id="VDK33040.1"/>
    </source>
</evidence>
<dbReference type="Pfam" id="PF00076">
    <property type="entry name" value="RRM_1"/>
    <property type="match status" value="2"/>
</dbReference>
<dbReference type="SMART" id="SM00360">
    <property type="entry name" value="RRM"/>
    <property type="match status" value="2"/>
</dbReference>
<dbReference type="GO" id="GO:0010468">
    <property type="term" value="P:regulation of gene expression"/>
    <property type="evidence" value="ECO:0007669"/>
    <property type="project" value="TreeGrafter"/>
</dbReference>
<feature type="region of interest" description="Disordered" evidence="4">
    <location>
        <begin position="67"/>
        <end position="86"/>
    </location>
</feature>
<dbReference type="EMBL" id="UYRU01001999">
    <property type="protein sequence ID" value="VDK33040.1"/>
    <property type="molecule type" value="Genomic_DNA"/>
</dbReference>
<evidence type="ECO:0000256" key="1">
    <source>
        <dbReference type="ARBA" id="ARBA00004123"/>
    </source>
</evidence>
<proteinExistence type="predicted"/>
<dbReference type="GO" id="GO:0005654">
    <property type="term" value="C:nucleoplasm"/>
    <property type="evidence" value="ECO:0007669"/>
    <property type="project" value="TreeGrafter"/>
</dbReference>
<feature type="signal peptide" evidence="5">
    <location>
        <begin position="1"/>
        <end position="21"/>
    </location>
</feature>
<evidence type="ECO:0000259" key="6">
    <source>
        <dbReference type="PROSITE" id="PS50102"/>
    </source>
</evidence>
<accession>A0A3P6PLZ3</accession>
<name>A0A3P6PLZ3_DIBLA</name>
<dbReference type="PROSITE" id="PS50102">
    <property type="entry name" value="RRM"/>
    <property type="match status" value="2"/>
</dbReference>
<dbReference type="Gene3D" id="3.30.70.330">
    <property type="match status" value="2"/>
</dbReference>
<evidence type="ECO:0000256" key="4">
    <source>
        <dbReference type="SAM" id="MobiDB-lite"/>
    </source>
</evidence>
<keyword evidence="3" id="KW-0694">RNA-binding</keyword>
<sequence length="336" mass="36945">MLIGAGLASLNLLIQQQPATAADQAEVSLQNATELQSMPISEAAASPNVNKEHYETPSVRLNYQPETTTQEAPGSGLPGQQHQHQQTYLQNIPAVDESHKALELYVDGLSADIDADTLRTYFASFGEVLDVDISVDAPTGQSSEHTYITLRATVDTDQILKTKHVVRGVSINVEEFYSSDDSTKNAQSFAEIPKQEHEVLEQLPPTYQLENAEQKEPCLTETLQEQQLPSSEQHHDLQIQETVCPPQKLLELYVDGLSAAITSENLKIHFEQFGEVLDVDMSGDDSTNAPSGNAYITLQPTGDPNKILETEHVVCGVPIRLEECFSSDDSENNSER</sequence>
<keyword evidence="8" id="KW-1185">Reference proteome</keyword>
<dbReference type="GO" id="GO:0000785">
    <property type="term" value="C:chromatin"/>
    <property type="evidence" value="ECO:0007669"/>
    <property type="project" value="TreeGrafter"/>
</dbReference>
<protein>
    <recommendedName>
        <fullName evidence="6">RRM domain-containing protein</fullName>
    </recommendedName>
</protein>
<feature type="domain" description="RRM" evidence="6">
    <location>
        <begin position="102"/>
        <end position="178"/>
    </location>
</feature>
<dbReference type="InterPro" id="IPR012677">
    <property type="entry name" value="Nucleotide-bd_a/b_plait_sf"/>
</dbReference>
<feature type="chain" id="PRO_5018046614" description="RRM domain-containing protein" evidence="5">
    <location>
        <begin position="22"/>
        <end position="336"/>
    </location>
</feature>
<dbReference type="OrthoDB" id="6282022at2759"/>
<evidence type="ECO:0000256" key="5">
    <source>
        <dbReference type="SAM" id="SignalP"/>
    </source>
</evidence>
<comment type="subcellular location">
    <subcellularLocation>
        <location evidence="1">Nucleus</location>
    </subcellularLocation>
</comment>